<dbReference type="SMART" id="SM00086">
    <property type="entry name" value="PAC"/>
    <property type="match status" value="4"/>
</dbReference>
<dbReference type="InterPro" id="IPR013655">
    <property type="entry name" value="PAS_fold_3"/>
</dbReference>
<dbReference type="Pfam" id="PF22588">
    <property type="entry name" value="dCache_1_like"/>
    <property type="match status" value="1"/>
</dbReference>
<feature type="domain" description="PAS" evidence="3">
    <location>
        <begin position="450"/>
        <end position="522"/>
    </location>
</feature>
<organism evidence="6 7">
    <name type="scientific">Azospira oryzae</name>
    <dbReference type="NCBI Taxonomy" id="146939"/>
    <lineage>
        <taxon>Bacteria</taxon>
        <taxon>Pseudomonadati</taxon>
        <taxon>Pseudomonadota</taxon>
        <taxon>Betaproteobacteria</taxon>
        <taxon>Rhodocyclales</taxon>
        <taxon>Rhodocyclaceae</taxon>
        <taxon>Azospira</taxon>
    </lineage>
</organism>
<feature type="transmembrane region" description="Helical" evidence="2">
    <location>
        <begin position="12"/>
        <end position="31"/>
    </location>
</feature>
<dbReference type="Gene3D" id="3.30.450.20">
    <property type="entry name" value="PAS domain"/>
    <property type="match status" value="6"/>
</dbReference>
<keyword evidence="2" id="KW-0812">Transmembrane</keyword>
<dbReference type="CDD" id="cd12914">
    <property type="entry name" value="PDC1_DGC_like"/>
    <property type="match status" value="1"/>
</dbReference>
<dbReference type="SMART" id="SM00091">
    <property type="entry name" value="PAS"/>
    <property type="match status" value="4"/>
</dbReference>
<reference evidence="6 7" key="1">
    <citation type="submission" date="2019-02" db="EMBL/GenBank/DDBJ databases">
        <title>Genomic Encyclopedia of Type Strains, Phase IV (KMG-IV): sequencing the most valuable type-strain genomes for metagenomic binning, comparative biology and taxonomic classification.</title>
        <authorList>
            <person name="Goeker M."/>
        </authorList>
    </citation>
    <scope>NUCLEOTIDE SEQUENCE [LARGE SCALE GENOMIC DNA]</scope>
    <source>
        <strain evidence="6 7">DSM 21223</strain>
    </source>
</reference>
<dbReference type="Gene3D" id="3.30.70.270">
    <property type="match status" value="1"/>
</dbReference>
<keyword evidence="2" id="KW-0472">Membrane</keyword>
<dbReference type="NCBIfam" id="TIGR00254">
    <property type="entry name" value="GGDEF"/>
    <property type="match status" value="1"/>
</dbReference>
<dbReference type="CDD" id="cd01949">
    <property type="entry name" value="GGDEF"/>
    <property type="match status" value="1"/>
</dbReference>
<dbReference type="Proteomes" id="UP000292136">
    <property type="component" value="Unassembled WGS sequence"/>
</dbReference>
<dbReference type="InterPro" id="IPR035965">
    <property type="entry name" value="PAS-like_dom_sf"/>
</dbReference>
<evidence type="ECO:0000313" key="7">
    <source>
        <dbReference type="Proteomes" id="UP000292136"/>
    </source>
</evidence>
<comment type="caution">
    <text evidence="6">The sequence shown here is derived from an EMBL/GenBank/DDBJ whole genome shotgun (WGS) entry which is preliminary data.</text>
</comment>
<feature type="domain" description="GGDEF" evidence="5">
    <location>
        <begin position="866"/>
        <end position="999"/>
    </location>
</feature>
<dbReference type="SMART" id="SM00267">
    <property type="entry name" value="GGDEF"/>
    <property type="match status" value="1"/>
</dbReference>
<dbReference type="PROSITE" id="PS50113">
    <property type="entry name" value="PAC"/>
    <property type="match status" value="3"/>
</dbReference>
<dbReference type="PANTHER" id="PTHR44757:SF2">
    <property type="entry name" value="BIOFILM ARCHITECTURE MAINTENANCE PROTEIN MBAA"/>
    <property type="match status" value="1"/>
</dbReference>
<dbReference type="InterPro" id="IPR001610">
    <property type="entry name" value="PAC"/>
</dbReference>
<dbReference type="CDD" id="cd12915">
    <property type="entry name" value="PDC2_DGC_like"/>
    <property type="match status" value="1"/>
</dbReference>
<sequence>MPKPLFPGRRWPVALLLMVAAALALIWTFLLRENRLFAEERQQRFEAERRVVADLVAENLLRQLQRLDDVLLLLRSEYVAERKSVDTTIALLRQGSLQELGARVTVIDRDGYVATSDAPRRPGERVYLGDRDNYIHFSSGGRDSLYISGPVQGRMTGAPGVQLSRPIFDARGQFAGVVAFFMEPRQLTAFVQHQDLGPDGVLTLYSAAGKVLGRSREMEKHLGKQLSDELFGPFKKSSHGLVTRVSALDGITRTVAYRWLDRYPMLVMVAVSPRGLEEELLAQRNANLRKGMLLSLLVLLCGGAVAFYQLRRDRLETMLARERGHFIEAQRVANLGSWERDIPGNQVWWSDETYRILGYLPESQKPSLQAFLARVNPRDRKRIEVNFAQVREQGGSLDIACRLLLPGNVERYVHLGGRAERDENGRPSRLTGTLQDVTDYMNMQLALADAEERWKFALDGADAGVWDWFVADNRAYFSPRWKAILGYRDEELPSRHEEWLERLHPDDRERAMAAVTDHFAGRTPVYEMEFRLRHKDGNYRWVLSRGKVCARDPEGRPLRMLGIISDISARKQAELDLARSEAMQRSLVSAMAEGVVVQDQAGKIISANASARRILRIGENLVGLDSTDPEWQAVREDGSPFPGRDHPAMVTLRTGVSCDNIIMGLHRPDAGLIWLSVNSRPLNFADERQPFAVVTSFADITEIKAAELSSRIYRDVLERAGRAILITDGDGTINNVNSAFVSLLGYSREECLGRRTGFFRSNRHSPEFFSRMWQALKTRGEWRGEIWNRRKTGEAILVELDIRSVTDAQGGVRQFVAVYQDVTELRRSQEEMWRLAHHDPLTGLPNRSLFLERLDQALAHARRQGERLGLLYMDLDGFKSVNDTYGHQAGDTVLQEVGRRLQNAVRTSDTVARLAGDEFAVLLAHLSVEDDLERVMGEIENAVARPVMWQGQELRVGVSIGSAVFPDQADVAESLIGAADQAMYLAKQQHRQAAGPGGAPSPSLQSLHST</sequence>
<dbReference type="CDD" id="cd00130">
    <property type="entry name" value="PAS"/>
    <property type="match status" value="3"/>
</dbReference>
<dbReference type="Pfam" id="PF00990">
    <property type="entry name" value="GGDEF"/>
    <property type="match status" value="1"/>
</dbReference>
<dbReference type="Gene3D" id="2.10.70.100">
    <property type="match status" value="1"/>
</dbReference>
<proteinExistence type="predicted"/>
<dbReference type="InterPro" id="IPR000160">
    <property type="entry name" value="GGDEF_dom"/>
</dbReference>
<gene>
    <name evidence="6" type="ORF">EV678_1447</name>
</gene>
<dbReference type="SUPFAM" id="SSF55785">
    <property type="entry name" value="PYP-like sensor domain (PAS domain)"/>
    <property type="match status" value="4"/>
</dbReference>
<dbReference type="SUPFAM" id="SSF55073">
    <property type="entry name" value="Nucleotide cyclase"/>
    <property type="match status" value="1"/>
</dbReference>
<protein>
    <submittedName>
        <fullName evidence="6">PAS domain S-box-containing protein/diguanylate cyclase (GGDEF)-like protein</fullName>
    </submittedName>
</protein>
<evidence type="ECO:0000313" key="6">
    <source>
        <dbReference type="EMBL" id="RZT90627.1"/>
    </source>
</evidence>
<dbReference type="InterPro" id="IPR000700">
    <property type="entry name" value="PAS-assoc_C"/>
</dbReference>
<evidence type="ECO:0000259" key="4">
    <source>
        <dbReference type="PROSITE" id="PS50113"/>
    </source>
</evidence>
<dbReference type="InterPro" id="IPR054327">
    <property type="entry name" value="His-kinase-like_sensor"/>
</dbReference>
<dbReference type="Pfam" id="PF13188">
    <property type="entry name" value="PAS_8"/>
    <property type="match status" value="1"/>
</dbReference>
<dbReference type="PANTHER" id="PTHR44757">
    <property type="entry name" value="DIGUANYLATE CYCLASE DGCP"/>
    <property type="match status" value="1"/>
</dbReference>
<dbReference type="NCBIfam" id="TIGR00229">
    <property type="entry name" value="sensory_box"/>
    <property type="match status" value="2"/>
</dbReference>
<evidence type="ECO:0000259" key="3">
    <source>
        <dbReference type="PROSITE" id="PS50112"/>
    </source>
</evidence>
<keyword evidence="2" id="KW-1133">Transmembrane helix</keyword>
<feature type="transmembrane region" description="Helical" evidence="2">
    <location>
        <begin position="291"/>
        <end position="310"/>
    </location>
</feature>
<dbReference type="PROSITE" id="PS50112">
    <property type="entry name" value="PAS"/>
    <property type="match status" value="2"/>
</dbReference>
<name>A0ABY0IU24_9RHOO</name>
<dbReference type="InterPro" id="IPR029787">
    <property type="entry name" value="Nucleotide_cyclase"/>
</dbReference>
<dbReference type="PROSITE" id="PS50887">
    <property type="entry name" value="GGDEF"/>
    <property type="match status" value="1"/>
</dbReference>
<dbReference type="Pfam" id="PF08447">
    <property type="entry name" value="PAS_3"/>
    <property type="match status" value="2"/>
</dbReference>
<dbReference type="EMBL" id="SHKM01000001">
    <property type="protein sequence ID" value="RZT90627.1"/>
    <property type="molecule type" value="Genomic_DNA"/>
</dbReference>
<keyword evidence="7" id="KW-1185">Reference proteome</keyword>
<evidence type="ECO:0000259" key="5">
    <source>
        <dbReference type="PROSITE" id="PS50887"/>
    </source>
</evidence>
<dbReference type="InterPro" id="IPR043128">
    <property type="entry name" value="Rev_trsase/Diguanyl_cyclase"/>
</dbReference>
<feature type="region of interest" description="Disordered" evidence="1">
    <location>
        <begin position="987"/>
        <end position="1010"/>
    </location>
</feature>
<dbReference type="RefSeq" id="WP_130459012.1">
    <property type="nucleotide sequence ID" value="NZ_SHKM01000001.1"/>
</dbReference>
<dbReference type="InterPro" id="IPR000014">
    <property type="entry name" value="PAS"/>
</dbReference>
<accession>A0ABY0IU24</accession>
<evidence type="ECO:0000256" key="2">
    <source>
        <dbReference type="SAM" id="Phobius"/>
    </source>
</evidence>
<feature type="domain" description="PAS" evidence="3">
    <location>
        <begin position="709"/>
        <end position="754"/>
    </location>
</feature>
<feature type="domain" description="PAC" evidence="4">
    <location>
        <begin position="526"/>
        <end position="579"/>
    </location>
</feature>
<feature type="domain" description="PAC" evidence="4">
    <location>
        <begin position="782"/>
        <end position="834"/>
    </location>
</feature>
<evidence type="ECO:0000256" key="1">
    <source>
        <dbReference type="SAM" id="MobiDB-lite"/>
    </source>
</evidence>
<dbReference type="InterPro" id="IPR052155">
    <property type="entry name" value="Biofilm_reg_signaling"/>
</dbReference>
<feature type="domain" description="PAC" evidence="4">
    <location>
        <begin position="397"/>
        <end position="449"/>
    </location>
</feature>
<dbReference type="Pfam" id="PF13426">
    <property type="entry name" value="PAS_9"/>
    <property type="match status" value="1"/>
</dbReference>